<accession>A0A953N8T9</accession>
<dbReference type="GO" id="GO:0016787">
    <property type="term" value="F:hydrolase activity"/>
    <property type="evidence" value="ECO:0007669"/>
    <property type="project" value="UniProtKB-KW"/>
</dbReference>
<dbReference type="Gene3D" id="2.40.100.10">
    <property type="entry name" value="Cyclophilin-like"/>
    <property type="match status" value="1"/>
</dbReference>
<dbReference type="NCBIfam" id="TIGR00724">
    <property type="entry name" value="urea_amlyse_rel"/>
    <property type="match status" value="1"/>
</dbReference>
<evidence type="ECO:0000259" key="4">
    <source>
        <dbReference type="SMART" id="SM00797"/>
    </source>
</evidence>
<evidence type="ECO:0000313" key="6">
    <source>
        <dbReference type="Proteomes" id="UP000739565"/>
    </source>
</evidence>
<dbReference type="InterPro" id="IPR029000">
    <property type="entry name" value="Cyclophilin-like_dom_sf"/>
</dbReference>
<keyword evidence="1" id="KW-0547">Nucleotide-binding</keyword>
<comment type="caution">
    <text evidence="5">The sequence shown here is derived from an EMBL/GenBank/DDBJ whole genome shotgun (WGS) entry which is preliminary data.</text>
</comment>
<dbReference type="Pfam" id="PF02626">
    <property type="entry name" value="CT_A_B"/>
    <property type="match status" value="1"/>
</dbReference>
<evidence type="ECO:0000256" key="1">
    <source>
        <dbReference type="ARBA" id="ARBA00022741"/>
    </source>
</evidence>
<proteinExistence type="predicted"/>
<evidence type="ECO:0000256" key="2">
    <source>
        <dbReference type="ARBA" id="ARBA00022801"/>
    </source>
</evidence>
<dbReference type="SMART" id="SM00797">
    <property type="entry name" value="AHS2"/>
    <property type="match status" value="1"/>
</dbReference>
<dbReference type="RefSeq" id="WP_259660202.1">
    <property type="nucleotide sequence ID" value="NZ_JAHXRI010000006.1"/>
</dbReference>
<reference evidence="5" key="1">
    <citation type="submission" date="2021-07" db="EMBL/GenBank/DDBJ databases">
        <title>New genus and species of the family Alcaligenaceae.</title>
        <authorList>
            <person name="Hahn M.W."/>
        </authorList>
    </citation>
    <scope>NUCLEOTIDE SEQUENCE</scope>
    <source>
        <strain evidence="5">LF4-65</strain>
    </source>
</reference>
<evidence type="ECO:0000313" key="5">
    <source>
        <dbReference type="EMBL" id="MBZ1349782.1"/>
    </source>
</evidence>
<sequence length="330" mass="35752">MSMVVIKPGMLSSFQDAGRHGHQPLGISVVGAMDQRAHRLANILVGNDAQAASLEITLTGPTLKFKEPCCIALCGADLSATLNGQAVALNRPLIVRPQDELAFGARKHGTRCYLAVHGGFALTPVLGSTSTYLRSHFGGWHGRALQKGDEIAFARPLKNKSLEAVAMELWAIKIYLPAAIADSSRQRIRLIKSALWNEFTPESCVALLTETYRVSPDSERMGYRLTGTPLLMSKPRQLLSEATTFGTIQVPAGGQPIILMADRQTTGGYPKMAYVATVDLPLLAQLAPGDALKFEAITLERAQELDAARECAWQTLSQTVKPIQDLLLNH</sequence>
<dbReference type="AlphaFoldDB" id="A0A953N8T9"/>
<dbReference type="GO" id="GO:0005524">
    <property type="term" value="F:ATP binding"/>
    <property type="evidence" value="ECO:0007669"/>
    <property type="project" value="UniProtKB-KW"/>
</dbReference>
<keyword evidence="2" id="KW-0378">Hydrolase</keyword>
<evidence type="ECO:0000256" key="3">
    <source>
        <dbReference type="ARBA" id="ARBA00022840"/>
    </source>
</evidence>
<name>A0A953N8T9_9BURK</name>
<dbReference type="EMBL" id="JAHXRI010000006">
    <property type="protein sequence ID" value="MBZ1349782.1"/>
    <property type="molecule type" value="Genomic_DNA"/>
</dbReference>
<keyword evidence="3" id="KW-0067">ATP-binding</keyword>
<dbReference type="InterPro" id="IPR003778">
    <property type="entry name" value="CT_A_B"/>
</dbReference>
<organism evidence="5 6">
    <name type="scientific">Zwartia hollandica</name>
    <dbReference type="NCBI Taxonomy" id="324606"/>
    <lineage>
        <taxon>Bacteria</taxon>
        <taxon>Pseudomonadati</taxon>
        <taxon>Pseudomonadota</taxon>
        <taxon>Betaproteobacteria</taxon>
        <taxon>Burkholderiales</taxon>
        <taxon>Alcaligenaceae</taxon>
        <taxon>Zwartia</taxon>
    </lineage>
</organism>
<dbReference type="PANTHER" id="PTHR43309">
    <property type="entry name" value="5-OXOPROLINASE SUBUNIT C"/>
    <property type="match status" value="1"/>
</dbReference>
<dbReference type="Proteomes" id="UP000739565">
    <property type="component" value="Unassembled WGS sequence"/>
</dbReference>
<dbReference type="PANTHER" id="PTHR43309:SF5">
    <property type="entry name" value="5-OXOPROLINASE SUBUNIT C"/>
    <property type="match status" value="1"/>
</dbReference>
<dbReference type="InterPro" id="IPR052708">
    <property type="entry name" value="PxpC"/>
</dbReference>
<dbReference type="SUPFAM" id="SSF50891">
    <property type="entry name" value="Cyclophilin-like"/>
    <property type="match status" value="1"/>
</dbReference>
<protein>
    <submittedName>
        <fullName evidence="5">Biotin-dependent carboxyltransferase family protein</fullName>
    </submittedName>
</protein>
<keyword evidence="6" id="KW-1185">Reference proteome</keyword>
<feature type="domain" description="Carboxyltransferase" evidence="4">
    <location>
        <begin position="24"/>
        <end position="312"/>
    </location>
</feature>
<gene>
    <name evidence="5" type="ORF">KZZ10_03910</name>
</gene>